<feature type="transmembrane region" description="Helical" evidence="2">
    <location>
        <begin position="388"/>
        <end position="413"/>
    </location>
</feature>
<feature type="transmembrane region" description="Helical" evidence="2">
    <location>
        <begin position="141"/>
        <end position="168"/>
    </location>
</feature>
<evidence type="ECO:0000256" key="2">
    <source>
        <dbReference type="SAM" id="Phobius"/>
    </source>
</evidence>
<feature type="transmembrane region" description="Helical" evidence="2">
    <location>
        <begin position="101"/>
        <end position="121"/>
    </location>
</feature>
<dbReference type="SUPFAM" id="SSF53335">
    <property type="entry name" value="S-adenosyl-L-methionine-dependent methyltransferases"/>
    <property type="match status" value="1"/>
</dbReference>
<dbReference type="Pfam" id="PF01564">
    <property type="entry name" value="Spermine_synth"/>
    <property type="match status" value="1"/>
</dbReference>
<sequence length="878" mass="92143">MQSDPDSAAIASAEQFAGAVQVEAASARSRQAASCDWALIPIVMASGFAGLGYEIVWTRQLSLALGTEMMAVLGAIAGFFGGLALGAFALDAVIRRSRSPWRVYAILESIIAAWGLVNVWLLPWAGRALLPLLGTEPSPALLWAGSFALPTLVLLPATTAMGGTLAALERMTREARGEARVAAGVYGANTAGALAGTLASTFLLIPALGFSGTLVCLAGVNMFCALSALAVGAASGKARAAEVARPKPVRELRLTITLFVTGLLGIAFEVLVVRLAAQVMQDTVYTFAGLLAAYLLGTAAGGLLWQRAGLHAQEGSLRGLLAGTAFACVMTASFAPYVGRLVETASAAGVLGELAVAIALFLAPSTAMGALFGLLAQQVRDQRGSVGWAVGVNSLGASIAPLVAAQFLIPTFGTWKPLLLVALGYLLLLPPGWPAWAWTAAPAIFALLLWAHPAPPLTKVPSGGALLAVHEGPMVTASVVDDAAGVRYLEVNGHFRMGGTSSVRSDYRQAMLPLLLHQAPHQALFLGIGTGATVAGGSQMPGVRVLGVELSQEVVDLLPWFAGPAAAPASRVTVADARRFIAADTGRYDVIVADLFHPALDGSGALYTVEHFEAVKRRLAPGGVFCQWLPLYQLDLPSLRAIIRGFLDIYPDGSAWLNHYSVRTPMLALVGARDGGYFDADALAARLRDPAVAQVARPLGFEAPIDLLGQYLGGPRALSAFAGEGPRNTDDYPFVTFDARRNVHALTAPPWSLLLAVTRSMQADAAELLAVGPERESLSRRLSSYWRARDRFLEAGASLPGDPRGTALIEAAAPGLIEALRLSSEFDPAYGPLMGMARSLMSSDRAAAARLLRQIDRAAPSRSEARELLLREFGLRME</sequence>
<evidence type="ECO:0000313" key="4">
    <source>
        <dbReference type="Proteomes" id="UP000077173"/>
    </source>
</evidence>
<proteinExistence type="predicted"/>
<dbReference type="GO" id="GO:0006596">
    <property type="term" value="P:polyamine biosynthetic process"/>
    <property type="evidence" value="ECO:0007669"/>
    <property type="project" value="UniProtKB-KW"/>
</dbReference>
<gene>
    <name evidence="3" type="ORF">AXW67_36400</name>
</gene>
<feature type="transmembrane region" description="Helical" evidence="2">
    <location>
        <begin position="211"/>
        <end position="233"/>
    </location>
</feature>
<accession>A0A176ZHU0</accession>
<dbReference type="CDD" id="cd02440">
    <property type="entry name" value="AdoMet_MTases"/>
    <property type="match status" value="1"/>
</dbReference>
<keyword evidence="2" id="KW-0812">Transmembrane</keyword>
<keyword evidence="4" id="KW-1185">Reference proteome</keyword>
<dbReference type="InterPro" id="IPR029063">
    <property type="entry name" value="SAM-dependent_MTases_sf"/>
</dbReference>
<dbReference type="Gene3D" id="3.40.50.150">
    <property type="entry name" value="Vaccinia Virus protein VP39"/>
    <property type="match status" value="1"/>
</dbReference>
<keyword evidence="2" id="KW-0472">Membrane</keyword>
<name>A0A176ZHU0_9BRAD</name>
<dbReference type="EMBL" id="LSEF01000025">
    <property type="protein sequence ID" value="OAF19453.1"/>
    <property type="molecule type" value="Genomic_DNA"/>
</dbReference>
<feature type="transmembrane region" description="Helical" evidence="2">
    <location>
        <begin position="254"/>
        <end position="277"/>
    </location>
</feature>
<dbReference type="Proteomes" id="UP000077173">
    <property type="component" value="Unassembled WGS sequence"/>
</dbReference>
<feature type="transmembrane region" description="Helical" evidence="2">
    <location>
        <begin position="180"/>
        <end position="205"/>
    </location>
</feature>
<feature type="transmembrane region" description="Helical" evidence="2">
    <location>
        <begin position="69"/>
        <end position="94"/>
    </location>
</feature>
<feature type="transmembrane region" description="Helical" evidence="2">
    <location>
        <begin position="350"/>
        <end position="376"/>
    </location>
</feature>
<dbReference type="AlphaFoldDB" id="A0A176ZHU0"/>
<keyword evidence="1" id="KW-0620">Polyamine biosynthesis</keyword>
<dbReference type="PANTHER" id="PTHR43317">
    <property type="entry name" value="THERMOSPERMINE SYNTHASE ACAULIS5"/>
    <property type="match status" value="1"/>
</dbReference>
<dbReference type="RefSeq" id="WP_082907774.1">
    <property type="nucleotide sequence ID" value="NZ_LSEF01000025.1"/>
</dbReference>
<feature type="transmembrane region" description="Helical" evidence="2">
    <location>
        <begin position="37"/>
        <end position="57"/>
    </location>
</feature>
<keyword evidence="2" id="KW-1133">Transmembrane helix</keyword>
<dbReference type="PANTHER" id="PTHR43317:SF3">
    <property type="entry name" value="BLR2883 PROTEIN"/>
    <property type="match status" value="1"/>
</dbReference>
<evidence type="ECO:0000256" key="1">
    <source>
        <dbReference type="ARBA" id="ARBA00023115"/>
    </source>
</evidence>
<comment type="caution">
    <text evidence="3">The sequence shown here is derived from an EMBL/GenBank/DDBJ whole genome shotgun (WGS) entry which is preliminary data.</text>
</comment>
<evidence type="ECO:0000313" key="3">
    <source>
        <dbReference type="EMBL" id="OAF19453.1"/>
    </source>
</evidence>
<reference evidence="3 4" key="1">
    <citation type="submission" date="2016-02" db="EMBL/GenBank/DDBJ databases">
        <title>Draft genome sequence of the strain BR 10247T Bradyrhizobium neotropicale isolated from nodules of Centrolobium paraense.</title>
        <authorList>
            <person name="Simoes-Araujo J.L."/>
            <person name="Barauna A.C."/>
            <person name="Silva K."/>
            <person name="Zilli J.E."/>
        </authorList>
    </citation>
    <scope>NUCLEOTIDE SEQUENCE [LARGE SCALE GENOMIC DNA]</scope>
    <source>
        <strain evidence="3 4">BR 10247</strain>
    </source>
</reference>
<feature type="transmembrane region" description="Helical" evidence="2">
    <location>
        <begin position="283"/>
        <end position="305"/>
    </location>
</feature>
<organism evidence="3 4">
    <name type="scientific">Bradyrhizobium neotropicale</name>
    <dbReference type="NCBI Taxonomy" id="1497615"/>
    <lineage>
        <taxon>Bacteria</taxon>
        <taxon>Pseudomonadati</taxon>
        <taxon>Pseudomonadota</taxon>
        <taxon>Alphaproteobacteria</taxon>
        <taxon>Hyphomicrobiales</taxon>
        <taxon>Nitrobacteraceae</taxon>
        <taxon>Bradyrhizobium</taxon>
    </lineage>
</organism>
<protein>
    <submittedName>
        <fullName evidence="3">Spermidine synthase</fullName>
    </submittedName>
</protein>
<feature type="transmembrane region" description="Helical" evidence="2">
    <location>
        <begin position="317"/>
        <end position="338"/>
    </location>
</feature>